<dbReference type="Proteomes" id="UP001189624">
    <property type="component" value="Chromosome 4"/>
</dbReference>
<evidence type="ECO:0000256" key="1">
    <source>
        <dbReference type="ARBA" id="ARBA00023186"/>
    </source>
</evidence>
<keyword evidence="4" id="KW-1185">Reference proteome</keyword>
<evidence type="ECO:0000313" key="3">
    <source>
        <dbReference type="EMBL" id="CAJ1948396.1"/>
    </source>
</evidence>
<evidence type="ECO:0000313" key="4">
    <source>
        <dbReference type="Proteomes" id="UP001189624"/>
    </source>
</evidence>
<protein>
    <recommendedName>
        <fullName evidence="2">Chaperone DnaJ C-terminal domain-containing protein</fullName>
    </recommendedName>
</protein>
<gene>
    <name evidence="3" type="ORF">AYBTSS11_LOCUS13166</name>
</gene>
<proteinExistence type="predicted"/>
<reference evidence="3" key="1">
    <citation type="submission" date="2023-10" db="EMBL/GenBank/DDBJ databases">
        <authorList>
            <person name="Domelevo Entfellner J.-B."/>
        </authorList>
    </citation>
    <scope>NUCLEOTIDE SEQUENCE</scope>
</reference>
<dbReference type="InterPro" id="IPR008971">
    <property type="entry name" value="HSP40/DnaJ_pept-bd"/>
</dbReference>
<keyword evidence="1" id="KW-0143">Chaperone</keyword>
<evidence type="ECO:0000259" key="2">
    <source>
        <dbReference type="Pfam" id="PF01556"/>
    </source>
</evidence>
<organism evidence="3 4">
    <name type="scientific">Sphenostylis stenocarpa</name>
    <dbReference type="NCBI Taxonomy" id="92480"/>
    <lineage>
        <taxon>Eukaryota</taxon>
        <taxon>Viridiplantae</taxon>
        <taxon>Streptophyta</taxon>
        <taxon>Embryophyta</taxon>
        <taxon>Tracheophyta</taxon>
        <taxon>Spermatophyta</taxon>
        <taxon>Magnoliopsida</taxon>
        <taxon>eudicotyledons</taxon>
        <taxon>Gunneridae</taxon>
        <taxon>Pentapetalae</taxon>
        <taxon>rosids</taxon>
        <taxon>fabids</taxon>
        <taxon>Fabales</taxon>
        <taxon>Fabaceae</taxon>
        <taxon>Papilionoideae</taxon>
        <taxon>50 kb inversion clade</taxon>
        <taxon>NPAAA clade</taxon>
        <taxon>indigoferoid/millettioid clade</taxon>
        <taxon>Phaseoleae</taxon>
        <taxon>Sphenostylis</taxon>
    </lineage>
</organism>
<dbReference type="InterPro" id="IPR002939">
    <property type="entry name" value="DnaJ_C"/>
</dbReference>
<dbReference type="PANTHER" id="PTHR43096:SF52">
    <property type="entry name" value="DNAJ HOMOLOG 1, MITOCHONDRIAL-RELATED"/>
    <property type="match status" value="1"/>
</dbReference>
<dbReference type="Gramene" id="rna-AYBTSS11_LOCUS13166">
    <property type="protein sequence ID" value="CAJ1948396.1"/>
    <property type="gene ID" value="gene-AYBTSS11_LOCUS13166"/>
</dbReference>
<dbReference type="PANTHER" id="PTHR43096">
    <property type="entry name" value="DNAJ HOMOLOG 1, MITOCHONDRIAL-RELATED"/>
    <property type="match status" value="1"/>
</dbReference>
<dbReference type="GO" id="GO:0042026">
    <property type="term" value="P:protein refolding"/>
    <property type="evidence" value="ECO:0007669"/>
    <property type="project" value="TreeGrafter"/>
</dbReference>
<sequence length="188" mass="21246">MCTWKVTNSFSFLNVASGSGVPPSTRPQTCKRCKGCSYKLAYFGWRVHVVHVRELAKLYRSASYAKVQRIDNNETTKIYRSGGADPDGDNPGDLYVTIKIREDPLFYREGSDIYVNVILSITQFGCDGFGFDLWVDNNETIKVYRSGGANPDGDNPGDLYVTVREDHLFCREESDTHVISVEKDMIFM</sequence>
<dbReference type="AlphaFoldDB" id="A0AA86SQZ9"/>
<dbReference type="SUPFAM" id="SSF49493">
    <property type="entry name" value="HSP40/DnaJ peptide-binding domain"/>
    <property type="match status" value="1"/>
</dbReference>
<dbReference type="Pfam" id="PF01556">
    <property type="entry name" value="DnaJ_C"/>
    <property type="match status" value="1"/>
</dbReference>
<dbReference type="GO" id="GO:0051082">
    <property type="term" value="F:unfolded protein binding"/>
    <property type="evidence" value="ECO:0007669"/>
    <property type="project" value="InterPro"/>
</dbReference>
<name>A0AA86SQZ9_9FABA</name>
<accession>A0AA86SQZ9</accession>
<dbReference type="EMBL" id="OY731401">
    <property type="protein sequence ID" value="CAJ1948396.1"/>
    <property type="molecule type" value="Genomic_DNA"/>
</dbReference>
<feature type="domain" description="Chaperone DnaJ C-terminal" evidence="2">
    <location>
        <begin position="70"/>
        <end position="124"/>
    </location>
</feature>
<dbReference type="GO" id="GO:0005737">
    <property type="term" value="C:cytoplasm"/>
    <property type="evidence" value="ECO:0007669"/>
    <property type="project" value="TreeGrafter"/>
</dbReference>